<dbReference type="Pfam" id="PF01408">
    <property type="entry name" value="GFO_IDH_MocA"/>
    <property type="match status" value="1"/>
</dbReference>
<reference evidence="3" key="1">
    <citation type="submission" date="2020-09" db="EMBL/GenBank/DDBJ databases">
        <title>Pelagicoccus enzymogenes sp. nov. with an EPS production, isolated from marine sediment.</title>
        <authorList>
            <person name="Feng X."/>
        </authorList>
    </citation>
    <scope>NUCLEOTIDE SEQUENCE</scope>
    <source>
        <strain evidence="3">NFK12</strain>
    </source>
</reference>
<evidence type="ECO:0000313" key="3">
    <source>
        <dbReference type="EMBL" id="MBD5777914.1"/>
    </source>
</evidence>
<organism evidence="3 4">
    <name type="scientific">Pelagicoccus enzymogenes</name>
    <dbReference type="NCBI Taxonomy" id="2773457"/>
    <lineage>
        <taxon>Bacteria</taxon>
        <taxon>Pseudomonadati</taxon>
        <taxon>Verrucomicrobiota</taxon>
        <taxon>Opitutia</taxon>
        <taxon>Puniceicoccales</taxon>
        <taxon>Pelagicoccaceae</taxon>
        <taxon>Pelagicoccus</taxon>
    </lineage>
</organism>
<name>A0A927IFL2_9BACT</name>
<dbReference type="GO" id="GO:0000166">
    <property type="term" value="F:nucleotide binding"/>
    <property type="evidence" value="ECO:0007669"/>
    <property type="project" value="InterPro"/>
</dbReference>
<protein>
    <submittedName>
        <fullName evidence="3">Gfo/Idh/MocA family oxidoreductase</fullName>
    </submittedName>
</protein>
<dbReference type="EMBL" id="JACYFG010000002">
    <property type="protein sequence ID" value="MBD5777914.1"/>
    <property type="molecule type" value="Genomic_DNA"/>
</dbReference>
<dbReference type="PANTHER" id="PTHR43708">
    <property type="entry name" value="CONSERVED EXPRESSED OXIDOREDUCTASE (EUROFUNG)"/>
    <property type="match status" value="1"/>
</dbReference>
<dbReference type="Gene3D" id="3.30.360.10">
    <property type="entry name" value="Dihydrodipicolinate Reductase, domain 2"/>
    <property type="match status" value="1"/>
</dbReference>
<gene>
    <name evidence="3" type="ORF">IEN85_00205</name>
</gene>
<evidence type="ECO:0000259" key="2">
    <source>
        <dbReference type="Pfam" id="PF22725"/>
    </source>
</evidence>
<keyword evidence="4" id="KW-1185">Reference proteome</keyword>
<accession>A0A927IFL2</accession>
<dbReference type="AlphaFoldDB" id="A0A927IFL2"/>
<dbReference type="InterPro" id="IPR000683">
    <property type="entry name" value="Gfo/Idh/MocA-like_OxRdtase_N"/>
</dbReference>
<dbReference type="InterPro" id="IPR036291">
    <property type="entry name" value="NAD(P)-bd_dom_sf"/>
</dbReference>
<sequence>MPNHLVSEAFTPIKTAIVGYGQSGELSHAYGIQANPEFEIVAICDLSPQRRQFAQESIGCPAYADHRELLDSKAEIELASIVTRSDTHCQVACDLLDAGVNVLITKPWAVNTKEADLLIRAQLGSGKLIFPWIPMYWSPEYCKIKQLVEENAIGRVFTIRRYIAQFSKREDWQTELKFGGGYLNNWGAHIVQPLLELAGSPVTRVGGHLQQVINGGDGDDNFLALLEFESGILGIAEYAQATEGLPSFLVQGTQGTIVSDGETITLVQKDPASTKVPRRNEFPIEGKRFGDEAHIYRDVAATLRQGSPFRASLEDAYQGTRVLDAIREAHHKKSFVSDFLSLNSKLET</sequence>
<dbReference type="Gene3D" id="3.40.50.720">
    <property type="entry name" value="NAD(P)-binding Rossmann-like Domain"/>
    <property type="match status" value="1"/>
</dbReference>
<feature type="domain" description="Gfo/Idh/MocA-like oxidoreductase N-terminal" evidence="1">
    <location>
        <begin position="13"/>
        <end position="122"/>
    </location>
</feature>
<evidence type="ECO:0000313" key="4">
    <source>
        <dbReference type="Proteomes" id="UP000622317"/>
    </source>
</evidence>
<evidence type="ECO:0000259" key="1">
    <source>
        <dbReference type="Pfam" id="PF01408"/>
    </source>
</evidence>
<comment type="caution">
    <text evidence="3">The sequence shown here is derived from an EMBL/GenBank/DDBJ whole genome shotgun (WGS) entry which is preliminary data.</text>
</comment>
<dbReference type="Proteomes" id="UP000622317">
    <property type="component" value="Unassembled WGS sequence"/>
</dbReference>
<dbReference type="InterPro" id="IPR051317">
    <property type="entry name" value="Gfo/Idh/MocA_oxidoreduct"/>
</dbReference>
<dbReference type="RefSeq" id="WP_191615045.1">
    <property type="nucleotide sequence ID" value="NZ_JACYFG010000002.1"/>
</dbReference>
<dbReference type="InterPro" id="IPR055170">
    <property type="entry name" value="GFO_IDH_MocA-like_dom"/>
</dbReference>
<feature type="domain" description="GFO/IDH/MocA-like oxidoreductase" evidence="2">
    <location>
        <begin position="143"/>
        <end position="258"/>
    </location>
</feature>
<dbReference type="Pfam" id="PF22725">
    <property type="entry name" value="GFO_IDH_MocA_C3"/>
    <property type="match status" value="1"/>
</dbReference>
<dbReference type="SUPFAM" id="SSF55347">
    <property type="entry name" value="Glyceraldehyde-3-phosphate dehydrogenase-like, C-terminal domain"/>
    <property type="match status" value="1"/>
</dbReference>
<dbReference type="SUPFAM" id="SSF51735">
    <property type="entry name" value="NAD(P)-binding Rossmann-fold domains"/>
    <property type="match status" value="1"/>
</dbReference>
<proteinExistence type="predicted"/>
<dbReference type="PANTHER" id="PTHR43708:SF8">
    <property type="entry name" value="OXIDOREDUCTASE"/>
    <property type="match status" value="1"/>
</dbReference>